<evidence type="ECO:0000256" key="9">
    <source>
        <dbReference type="SAM" id="Phobius"/>
    </source>
</evidence>
<dbReference type="Gene3D" id="2.60.40.10">
    <property type="entry name" value="Immunoglobulins"/>
    <property type="match status" value="2"/>
</dbReference>
<dbReference type="GeneID" id="114433939"/>
<dbReference type="SUPFAM" id="SSF48726">
    <property type="entry name" value="Immunoglobulin"/>
    <property type="match status" value="2"/>
</dbReference>
<dbReference type="Pfam" id="PF13927">
    <property type="entry name" value="Ig_3"/>
    <property type="match status" value="1"/>
</dbReference>
<evidence type="ECO:0000313" key="13">
    <source>
        <dbReference type="RefSeq" id="XP_028258564.1"/>
    </source>
</evidence>
<dbReference type="InterPro" id="IPR042474">
    <property type="entry name" value="A33"/>
</dbReference>
<accession>A0A6P7IDX5</accession>
<dbReference type="SMART" id="SM00408">
    <property type="entry name" value="IGc2"/>
    <property type="match status" value="1"/>
</dbReference>
<evidence type="ECO:0000256" key="2">
    <source>
        <dbReference type="ARBA" id="ARBA00022692"/>
    </source>
</evidence>
<dbReference type="AlphaFoldDB" id="A0A6P7IDX5"/>
<evidence type="ECO:0000256" key="7">
    <source>
        <dbReference type="ARBA" id="ARBA00023319"/>
    </source>
</evidence>
<reference evidence="13" key="1">
    <citation type="submission" date="2025-08" db="UniProtKB">
        <authorList>
            <consortium name="RefSeq"/>
        </authorList>
    </citation>
    <scope>IDENTIFICATION</scope>
</reference>
<feature type="signal peptide" evidence="10">
    <location>
        <begin position="1"/>
        <end position="19"/>
    </location>
</feature>
<feature type="compositionally biased region" description="Pro residues" evidence="8">
    <location>
        <begin position="413"/>
        <end position="423"/>
    </location>
</feature>
<keyword evidence="4 9" id="KW-1133">Transmembrane helix</keyword>
<evidence type="ECO:0000256" key="3">
    <source>
        <dbReference type="ARBA" id="ARBA00022729"/>
    </source>
</evidence>
<name>A0A6P7IDX5_9TELE</name>
<dbReference type="PANTHER" id="PTHR44969">
    <property type="entry name" value="CELL SURFACE A33 ANTIGEN"/>
    <property type="match status" value="1"/>
</dbReference>
<dbReference type="OrthoDB" id="8825892at2759"/>
<keyword evidence="6" id="KW-1015">Disulfide bond</keyword>
<gene>
    <name evidence="13" type="primary">LOC114433939</name>
</gene>
<protein>
    <submittedName>
        <fullName evidence="13">Cell surface A33 antigen-like</fullName>
    </submittedName>
</protein>
<evidence type="ECO:0000313" key="12">
    <source>
        <dbReference type="Proteomes" id="UP000515145"/>
    </source>
</evidence>
<dbReference type="InterPro" id="IPR003599">
    <property type="entry name" value="Ig_sub"/>
</dbReference>
<feature type="chain" id="PRO_5028431421" evidence="10">
    <location>
        <begin position="20"/>
        <end position="423"/>
    </location>
</feature>
<feature type="transmembrane region" description="Helical" evidence="9">
    <location>
        <begin position="244"/>
        <end position="265"/>
    </location>
</feature>
<dbReference type="InParanoid" id="A0A6P7IDX5"/>
<evidence type="ECO:0000256" key="4">
    <source>
        <dbReference type="ARBA" id="ARBA00022989"/>
    </source>
</evidence>
<evidence type="ECO:0000256" key="5">
    <source>
        <dbReference type="ARBA" id="ARBA00023136"/>
    </source>
</evidence>
<dbReference type="Pfam" id="PF07686">
    <property type="entry name" value="V-set"/>
    <property type="match status" value="1"/>
</dbReference>
<evidence type="ECO:0000256" key="1">
    <source>
        <dbReference type="ARBA" id="ARBA00004479"/>
    </source>
</evidence>
<evidence type="ECO:0000256" key="6">
    <source>
        <dbReference type="ARBA" id="ARBA00023157"/>
    </source>
</evidence>
<dbReference type="Proteomes" id="UP000515145">
    <property type="component" value="Chromosome 3"/>
</dbReference>
<feature type="compositionally biased region" description="Basic and acidic residues" evidence="8">
    <location>
        <begin position="303"/>
        <end position="412"/>
    </location>
</feature>
<proteinExistence type="predicted"/>
<dbReference type="InterPro" id="IPR013106">
    <property type="entry name" value="Ig_V-set"/>
</dbReference>
<dbReference type="PROSITE" id="PS50835">
    <property type="entry name" value="IG_LIKE"/>
    <property type="match status" value="2"/>
</dbReference>
<dbReference type="InterPro" id="IPR036179">
    <property type="entry name" value="Ig-like_dom_sf"/>
</dbReference>
<dbReference type="InterPro" id="IPR013783">
    <property type="entry name" value="Ig-like_fold"/>
</dbReference>
<evidence type="ECO:0000256" key="8">
    <source>
        <dbReference type="SAM" id="MobiDB-lite"/>
    </source>
</evidence>
<sequence>MEGRILAFILLCLVPHVGAITVEIPKPKPYESARGGNVTLPCTFIPSKPNPATVTISWSVRGLEPESEEDQFLTYYYPDASIDTTSTYGGRVAVDVDVPKGKANLMISALTLNENKIFKCAVQIRGDVNGKTSDTTRLVVLVAPSTPICNIQGTAEYGQNINLTCKSEEGSPSPTYKWESRDVQNMPRVPDPKTTDKDGILSLYNISKDTSGYFICTSANKIRSATCNITLSVMPPSMNVASTAGIIAGVVIALIILFIVIYCCCCRKKKNEEEYAMGVHEEFHDKEPEKTSGGQRSNGAAGDRSDQHEVKSERDHDNRRGYDDPHSDYDDRRSDYDDRRRDHDGRRRDHDDQRRDYDDRRSDYDDRRSDYSDRRSDYDDRRSDYNDRRDRYDDRRDRYDDDRRHDRDEDRPPVPANKPPRRD</sequence>
<dbReference type="RefSeq" id="XP_028258564.1">
    <property type="nucleotide sequence ID" value="XM_028402763.1"/>
</dbReference>
<comment type="subcellular location">
    <subcellularLocation>
        <location evidence="1">Membrane</location>
        <topology evidence="1">Single-pass type I membrane protein</topology>
    </subcellularLocation>
</comment>
<dbReference type="PANTHER" id="PTHR44969:SF1">
    <property type="entry name" value="CELL SURFACE A33 ANTIGEN"/>
    <property type="match status" value="1"/>
</dbReference>
<organism evidence="12 13">
    <name type="scientific">Parambassis ranga</name>
    <name type="common">Indian glassy fish</name>
    <dbReference type="NCBI Taxonomy" id="210632"/>
    <lineage>
        <taxon>Eukaryota</taxon>
        <taxon>Metazoa</taxon>
        <taxon>Chordata</taxon>
        <taxon>Craniata</taxon>
        <taxon>Vertebrata</taxon>
        <taxon>Euteleostomi</taxon>
        <taxon>Actinopterygii</taxon>
        <taxon>Neopterygii</taxon>
        <taxon>Teleostei</taxon>
        <taxon>Neoteleostei</taxon>
        <taxon>Acanthomorphata</taxon>
        <taxon>Ovalentaria</taxon>
        <taxon>Ambassidae</taxon>
        <taxon>Parambassis</taxon>
    </lineage>
</organism>
<dbReference type="FunFam" id="2.60.40.10:FF:000095">
    <property type="entry name" value="immunoglobulin superfamily member 11 isoform X1"/>
    <property type="match status" value="1"/>
</dbReference>
<evidence type="ECO:0000256" key="10">
    <source>
        <dbReference type="SAM" id="SignalP"/>
    </source>
</evidence>
<dbReference type="FunCoup" id="A0A6P7IDX5">
    <property type="interactions" value="1130"/>
</dbReference>
<keyword evidence="7" id="KW-0393">Immunoglobulin domain</keyword>
<keyword evidence="12" id="KW-1185">Reference proteome</keyword>
<dbReference type="SMART" id="SM00409">
    <property type="entry name" value="IG"/>
    <property type="match status" value="2"/>
</dbReference>
<dbReference type="GO" id="GO:0005886">
    <property type="term" value="C:plasma membrane"/>
    <property type="evidence" value="ECO:0007669"/>
    <property type="project" value="InterPro"/>
</dbReference>
<dbReference type="InterPro" id="IPR007110">
    <property type="entry name" value="Ig-like_dom"/>
</dbReference>
<feature type="domain" description="Ig-like" evidence="11">
    <location>
        <begin position="15"/>
        <end position="139"/>
    </location>
</feature>
<keyword evidence="2 9" id="KW-0812">Transmembrane</keyword>
<feature type="domain" description="Ig-like" evidence="11">
    <location>
        <begin position="144"/>
        <end position="232"/>
    </location>
</feature>
<dbReference type="InterPro" id="IPR003598">
    <property type="entry name" value="Ig_sub2"/>
</dbReference>
<keyword evidence="5 9" id="KW-0472">Membrane</keyword>
<feature type="region of interest" description="Disordered" evidence="8">
    <location>
        <begin position="284"/>
        <end position="423"/>
    </location>
</feature>
<evidence type="ECO:0000259" key="11">
    <source>
        <dbReference type="PROSITE" id="PS50835"/>
    </source>
</evidence>
<keyword evidence="3 10" id="KW-0732">Signal</keyword>